<dbReference type="EMBL" id="CAKLBY020000227">
    <property type="protein sequence ID" value="CAK7937628.1"/>
    <property type="molecule type" value="Genomic_DNA"/>
</dbReference>
<evidence type="ECO:0000256" key="1">
    <source>
        <dbReference type="ARBA" id="ARBA00023125"/>
    </source>
</evidence>
<reference evidence="3" key="1">
    <citation type="submission" date="2024-01" db="EMBL/GenBank/DDBJ databases">
        <authorList>
            <person name="Webb A."/>
        </authorList>
    </citation>
    <scope>NUCLEOTIDE SEQUENCE</scope>
    <source>
        <strain evidence="3">Pm1</strain>
    </source>
</reference>
<dbReference type="PROSITE" id="PS51253">
    <property type="entry name" value="HTH_CENPB"/>
    <property type="match status" value="1"/>
</dbReference>
<dbReference type="GO" id="GO:0003677">
    <property type="term" value="F:DNA binding"/>
    <property type="evidence" value="ECO:0007669"/>
    <property type="project" value="UniProtKB-KW"/>
</dbReference>
<evidence type="ECO:0000313" key="3">
    <source>
        <dbReference type="EMBL" id="CAK7937628.1"/>
    </source>
</evidence>
<organism evidence="3 4">
    <name type="scientific">Peronospora matthiolae</name>
    <dbReference type="NCBI Taxonomy" id="2874970"/>
    <lineage>
        <taxon>Eukaryota</taxon>
        <taxon>Sar</taxon>
        <taxon>Stramenopiles</taxon>
        <taxon>Oomycota</taxon>
        <taxon>Peronosporomycetes</taxon>
        <taxon>Peronosporales</taxon>
        <taxon>Peronosporaceae</taxon>
        <taxon>Peronospora</taxon>
    </lineage>
</organism>
<dbReference type="AlphaFoldDB" id="A0AAV1UVG4"/>
<dbReference type="Pfam" id="PF03221">
    <property type="entry name" value="HTH_Tnp_Tc5"/>
    <property type="match status" value="1"/>
</dbReference>
<dbReference type="SMART" id="SM00674">
    <property type="entry name" value="CENPB"/>
    <property type="match status" value="1"/>
</dbReference>
<proteinExistence type="predicted"/>
<feature type="domain" description="HTH CENPB-type" evidence="2">
    <location>
        <begin position="67"/>
        <end position="140"/>
    </location>
</feature>
<name>A0AAV1UVG4_9STRA</name>
<evidence type="ECO:0000313" key="4">
    <source>
        <dbReference type="Proteomes" id="UP001162060"/>
    </source>
</evidence>
<accession>A0AAV1UVG4</accession>
<dbReference type="Gene3D" id="1.10.10.60">
    <property type="entry name" value="Homeodomain-like"/>
    <property type="match status" value="2"/>
</dbReference>
<dbReference type="PANTHER" id="PTHR19303:SF73">
    <property type="entry name" value="PROTEIN PDC2"/>
    <property type="match status" value="1"/>
</dbReference>
<sequence length="179" mass="20281">MSQLRLTNDQKLRIIKHKDDHPSLTQKELGIWTKEAFGLPKPMTQASISKIISKRKELEAMSPSELSAKRPRSVLHPALEEAVALWILQCQHRGVALTGDLIRAKAASFDTFMDIPDGLIKFTYGWLYKFQQRHKLRAIRIHGESGSADVDGLEAALPELQTAIAKFALRDVYNHGRNW</sequence>
<dbReference type="SUPFAM" id="SSF46689">
    <property type="entry name" value="Homeodomain-like"/>
    <property type="match status" value="1"/>
</dbReference>
<dbReference type="GO" id="GO:0005634">
    <property type="term" value="C:nucleus"/>
    <property type="evidence" value="ECO:0007669"/>
    <property type="project" value="TreeGrafter"/>
</dbReference>
<protein>
    <recommendedName>
        <fullName evidence="2">HTH CENPB-type domain-containing protein</fullName>
    </recommendedName>
</protein>
<evidence type="ECO:0000259" key="2">
    <source>
        <dbReference type="PROSITE" id="PS51253"/>
    </source>
</evidence>
<comment type="caution">
    <text evidence="3">The sequence shown here is derived from an EMBL/GenBank/DDBJ whole genome shotgun (WGS) entry which is preliminary data.</text>
</comment>
<dbReference type="Proteomes" id="UP001162060">
    <property type="component" value="Unassembled WGS sequence"/>
</dbReference>
<gene>
    <name evidence="3" type="ORF">PM001_LOCUS22778</name>
</gene>
<dbReference type="InterPro" id="IPR009057">
    <property type="entry name" value="Homeodomain-like_sf"/>
</dbReference>
<keyword evidence="1" id="KW-0238">DNA-binding</keyword>
<dbReference type="InterPro" id="IPR006600">
    <property type="entry name" value="HTH_CenpB_DNA-bd_dom"/>
</dbReference>
<dbReference type="PANTHER" id="PTHR19303">
    <property type="entry name" value="TRANSPOSON"/>
    <property type="match status" value="1"/>
</dbReference>
<dbReference type="InterPro" id="IPR050863">
    <property type="entry name" value="CenT-Element_Derived"/>
</dbReference>